<keyword evidence="2 5" id="KW-0812">Transmembrane</keyword>
<keyword evidence="3 5" id="KW-1133">Transmembrane helix</keyword>
<feature type="transmembrane region" description="Helical" evidence="5">
    <location>
        <begin position="194"/>
        <end position="216"/>
    </location>
</feature>
<organism evidence="6 7">
    <name type="scientific">Paradesertivirga mongoliensis</name>
    <dbReference type="NCBI Taxonomy" id="2100740"/>
    <lineage>
        <taxon>Bacteria</taxon>
        <taxon>Pseudomonadati</taxon>
        <taxon>Bacteroidota</taxon>
        <taxon>Sphingobacteriia</taxon>
        <taxon>Sphingobacteriales</taxon>
        <taxon>Sphingobacteriaceae</taxon>
        <taxon>Paradesertivirga</taxon>
    </lineage>
</organism>
<evidence type="ECO:0000256" key="2">
    <source>
        <dbReference type="ARBA" id="ARBA00022692"/>
    </source>
</evidence>
<evidence type="ECO:0000256" key="3">
    <source>
        <dbReference type="ARBA" id="ARBA00022989"/>
    </source>
</evidence>
<accession>A0ABW4ZPU4</accession>
<feature type="transmembrane region" description="Helical" evidence="5">
    <location>
        <begin position="383"/>
        <end position="409"/>
    </location>
</feature>
<gene>
    <name evidence="6" type="ORF">ACFSJU_17095</name>
</gene>
<feature type="transmembrane region" description="Helical" evidence="5">
    <location>
        <begin position="158"/>
        <end position="182"/>
    </location>
</feature>
<protein>
    <submittedName>
        <fullName evidence="6">Chloride channel protein</fullName>
    </submittedName>
</protein>
<reference evidence="7" key="1">
    <citation type="journal article" date="2019" name="Int. J. Syst. Evol. Microbiol.">
        <title>The Global Catalogue of Microorganisms (GCM) 10K type strain sequencing project: providing services to taxonomists for standard genome sequencing and annotation.</title>
        <authorList>
            <consortium name="The Broad Institute Genomics Platform"/>
            <consortium name="The Broad Institute Genome Sequencing Center for Infectious Disease"/>
            <person name="Wu L."/>
            <person name="Ma J."/>
        </authorList>
    </citation>
    <scope>NUCLEOTIDE SEQUENCE [LARGE SCALE GENOMIC DNA]</scope>
    <source>
        <strain evidence="7">KCTC 42217</strain>
    </source>
</reference>
<evidence type="ECO:0000313" key="7">
    <source>
        <dbReference type="Proteomes" id="UP001597387"/>
    </source>
</evidence>
<dbReference type="InterPro" id="IPR001807">
    <property type="entry name" value="ClC"/>
</dbReference>
<feature type="transmembrane region" description="Helical" evidence="5">
    <location>
        <begin position="335"/>
        <end position="354"/>
    </location>
</feature>
<dbReference type="Gene3D" id="1.10.3080.10">
    <property type="entry name" value="Clc chloride channel"/>
    <property type="match status" value="1"/>
</dbReference>
<evidence type="ECO:0000256" key="5">
    <source>
        <dbReference type="SAM" id="Phobius"/>
    </source>
</evidence>
<keyword evidence="4 5" id="KW-0472">Membrane</keyword>
<proteinExistence type="predicted"/>
<feature type="transmembrane region" description="Helical" evidence="5">
    <location>
        <begin position="360"/>
        <end position="376"/>
    </location>
</feature>
<comment type="subcellular location">
    <subcellularLocation>
        <location evidence="1">Membrane</location>
        <topology evidence="1">Multi-pass membrane protein</topology>
    </subcellularLocation>
</comment>
<dbReference type="EMBL" id="JBHUHZ010000003">
    <property type="protein sequence ID" value="MFD2164128.1"/>
    <property type="molecule type" value="Genomic_DNA"/>
</dbReference>
<feature type="transmembrane region" description="Helical" evidence="5">
    <location>
        <begin position="303"/>
        <end position="328"/>
    </location>
</feature>
<dbReference type="PANTHER" id="PTHR43427">
    <property type="entry name" value="CHLORIDE CHANNEL PROTEIN CLC-E"/>
    <property type="match status" value="1"/>
</dbReference>
<feature type="transmembrane region" description="Helical" evidence="5">
    <location>
        <begin position="236"/>
        <end position="257"/>
    </location>
</feature>
<keyword evidence="7" id="KW-1185">Reference proteome</keyword>
<evidence type="ECO:0000256" key="4">
    <source>
        <dbReference type="ARBA" id="ARBA00023136"/>
    </source>
</evidence>
<dbReference type="InterPro" id="IPR014743">
    <property type="entry name" value="Cl-channel_core"/>
</dbReference>
<evidence type="ECO:0000256" key="1">
    <source>
        <dbReference type="ARBA" id="ARBA00004141"/>
    </source>
</evidence>
<comment type="caution">
    <text evidence="6">The sequence shown here is derived from an EMBL/GenBank/DDBJ whole genome shotgun (WGS) entry which is preliminary data.</text>
</comment>
<evidence type="ECO:0000313" key="6">
    <source>
        <dbReference type="EMBL" id="MFD2164128.1"/>
    </source>
</evidence>
<feature type="transmembrane region" description="Helical" evidence="5">
    <location>
        <begin position="64"/>
        <end position="83"/>
    </location>
</feature>
<dbReference type="CDD" id="cd00400">
    <property type="entry name" value="Voltage_gated_ClC"/>
    <property type="match status" value="1"/>
</dbReference>
<dbReference type="RefSeq" id="WP_255904511.1">
    <property type="nucleotide sequence ID" value="NZ_JAFMZO010000004.1"/>
</dbReference>
<dbReference type="PANTHER" id="PTHR43427:SF12">
    <property type="entry name" value="CHLORIDE TRANSPORTER"/>
    <property type="match status" value="1"/>
</dbReference>
<dbReference type="InterPro" id="IPR050368">
    <property type="entry name" value="ClC-type_chloride_channel"/>
</dbReference>
<name>A0ABW4ZPU4_9SPHI</name>
<dbReference type="SUPFAM" id="SSF81340">
    <property type="entry name" value="Clc chloride channel"/>
    <property type="match status" value="1"/>
</dbReference>
<dbReference type="PRINTS" id="PR00762">
    <property type="entry name" value="CLCHANNEL"/>
</dbReference>
<feature type="transmembrane region" description="Helical" evidence="5">
    <location>
        <begin position="269"/>
        <end position="291"/>
    </location>
</feature>
<dbReference type="Pfam" id="PF00654">
    <property type="entry name" value="Voltage_CLC"/>
    <property type="match status" value="1"/>
</dbReference>
<dbReference type="Proteomes" id="UP001597387">
    <property type="component" value="Unassembled WGS sequence"/>
</dbReference>
<sequence>MKFSTSRRVFELKDTLQGPLKFNPFVYNKLFLIWTILGLIGGIIAGGYWIVLEHLTHLLAGIDGFYVILLMTVAGLAAGLVIHKLGDPGEIDLIVDNIHFNKGRLDPKNNPSMILSSLLCISAGGSLGPEAPLVQVVGSTGTYIARRLGFKGEDIRSITIAGMASAFTALFGAPLGGSLFALEILDHKQVTRYYQAFMPALVASCASYLMFILITHLNLGPTWAFPTYSNPQINDIFYAILYSLAGAALGWLFILLVKKFKSLFGLLSVPIYIKLALGGFLLGSIACFLPLTRYFGHHELQEILTGTFSIEFLVTLLILKLIAIAITVTSGWRGGFIIPLFFAGTILGVIIYQLVPGQNLALVSVCIMASLVACVTRTPVSIIILLGTMTGFQSLIPIMFASLTGFFLAPKTPLINAQLGPDRSLRKKRQVGHD</sequence>
<feature type="transmembrane region" description="Helical" evidence="5">
    <location>
        <begin position="31"/>
        <end position="52"/>
    </location>
</feature>